<evidence type="ECO:0000313" key="2">
    <source>
        <dbReference type="Proteomes" id="UP000281094"/>
    </source>
</evidence>
<proteinExistence type="predicted"/>
<dbReference type="Pfam" id="PF06676">
    <property type="entry name" value="DUF1178"/>
    <property type="match status" value="1"/>
</dbReference>
<comment type="caution">
    <text evidence="1">The sequence shown here is derived from an EMBL/GenBank/DDBJ whole genome shotgun (WGS) entry which is preliminary data.</text>
</comment>
<name>A0A3L7JE38_9HYPH</name>
<reference evidence="1 2" key="1">
    <citation type="submission" date="2018-10" db="EMBL/GenBank/DDBJ databases">
        <title>Notoacmeibacter sp. M2BS9Y-3-1, whole genome shotgun sequence.</title>
        <authorList>
            <person name="Tuo L."/>
        </authorList>
    </citation>
    <scope>NUCLEOTIDE SEQUENCE [LARGE SCALE GENOMIC DNA]</scope>
    <source>
        <strain evidence="1 2">M2BS9Y-3-1</strain>
    </source>
</reference>
<dbReference type="RefSeq" id="WP_121645541.1">
    <property type="nucleotide sequence ID" value="NZ_RCWN01000001.1"/>
</dbReference>
<evidence type="ECO:0000313" key="1">
    <source>
        <dbReference type="EMBL" id="RLQ88575.1"/>
    </source>
</evidence>
<organism evidence="1 2">
    <name type="scientific">Notoacmeibacter ruber</name>
    <dbReference type="NCBI Taxonomy" id="2670375"/>
    <lineage>
        <taxon>Bacteria</taxon>
        <taxon>Pseudomonadati</taxon>
        <taxon>Pseudomonadota</taxon>
        <taxon>Alphaproteobacteria</taxon>
        <taxon>Hyphomicrobiales</taxon>
        <taxon>Notoacmeibacteraceae</taxon>
        <taxon>Notoacmeibacter</taxon>
    </lineage>
</organism>
<protein>
    <submittedName>
        <fullName evidence="1">DUF1178 family protein</fullName>
    </submittedName>
</protein>
<dbReference type="AlphaFoldDB" id="A0A3L7JE38"/>
<dbReference type="Proteomes" id="UP000281094">
    <property type="component" value="Unassembled WGS sequence"/>
</dbReference>
<sequence length="151" mass="16565">MIHYALRCIDGHDFDGWFRSSDDFDSQNSKGFVSCPFCHSTSVTKSLMAPAVKATKKSQALAAASPEPQSVGLVPDSPQAEMMRKMAEMVREMKSGATNVGENFAEEARRIHFGEAEERKIYGSAKSEDVKSLLEDGVPVLPIPDIPEDQN</sequence>
<gene>
    <name evidence="1" type="ORF">D8780_10520</name>
</gene>
<dbReference type="PIRSF" id="PIRSF032131">
    <property type="entry name" value="UCP032131"/>
    <property type="match status" value="1"/>
</dbReference>
<keyword evidence="2" id="KW-1185">Reference proteome</keyword>
<dbReference type="InterPro" id="IPR009562">
    <property type="entry name" value="DUF1178"/>
</dbReference>
<dbReference type="EMBL" id="RCWN01000001">
    <property type="protein sequence ID" value="RLQ88575.1"/>
    <property type="molecule type" value="Genomic_DNA"/>
</dbReference>
<accession>A0A3L7JE38</accession>